<keyword evidence="6" id="KW-1185">Reference proteome</keyword>
<evidence type="ECO:0000313" key="5">
    <source>
        <dbReference type="EMBL" id="MBK1877795.1"/>
    </source>
</evidence>
<name>A0A934RUD2_9BACT</name>
<protein>
    <submittedName>
        <fullName evidence="5">XylR family transcriptional regulator</fullName>
    </submittedName>
</protein>
<evidence type="ECO:0000256" key="2">
    <source>
        <dbReference type="ARBA" id="ARBA00023125"/>
    </source>
</evidence>
<dbReference type="Pfam" id="PF13377">
    <property type="entry name" value="Peripla_BP_3"/>
    <property type="match status" value="1"/>
</dbReference>
<keyword evidence="2" id="KW-0238">DNA-binding</keyword>
<dbReference type="Gene3D" id="3.40.50.2300">
    <property type="match status" value="2"/>
</dbReference>
<dbReference type="Pfam" id="PF12833">
    <property type="entry name" value="HTH_18"/>
    <property type="match status" value="1"/>
</dbReference>
<dbReference type="InterPro" id="IPR009057">
    <property type="entry name" value="Homeodomain-like_sf"/>
</dbReference>
<dbReference type="SUPFAM" id="SSF46689">
    <property type="entry name" value="Homeodomain-like"/>
    <property type="match status" value="1"/>
</dbReference>
<dbReference type="InterPro" id="IPR046335">
    <property type="entry name" value="LacI/GalR-like_sensor"/>
</dbReference>
<dbReference type="InterPro" id="IPR028082">
    <property type="entry name" value="Peripla_BP_I"/>
</dbReference>
<dbReference type="GO" id="GO:0000976">
    <property type="term" value="F:transcription cis-regulatory region binding"/>
    <property type="evidence" value="ECO:0007669"/>
    <property type="project" value="TreeGrafter"/>
</dbReference>
<dbReference type="PROSITE" id="PS01124">
    <property type="entry name" value="HTH_ARAC_FAMILY_2"/>
    <property type="match status" value="1"/>
</dbReference>
<dbReference type="CDD" id="cd01543">
    <property type="entry name" value="PBP1_XylR"/>
    <property type="match status" value="1"/>
</dbReference>
<keyword evidence="3" id="KW-0804">Transcription</keyword>
<sequence>MTKRKNILISTPTRREGTRLMIRAIAAYPDVSLNWRIHIDDDMRAASDVEWLFSRDWDGIVLNTSNQEIPKQCQSRGIPCIDINDETASIPGIPKIRADNPALAHVAAEHLRDRGFRHFAFCGFSDQSWAQERKRGFCEAVELLGFSADVFETPYQDNDNQLRPKTEFDWHRSETENISQWLRTLKTPVGIMACNDLRAVQVIDACIDLGVRIPDDFAIVGGGNEAFRCEIRHPSISSVPVNFHEYGRCIARTMEALLNKQTDIPPEQLIEPTDAILRQSSDALAIDDPLVARAVRVLRDANGIGITVDQLVRAANSSRSQLERGFRKYFGHSPQTEIRQCQVTYIKGLLTGTDMTLYDIALVVGFKHPEYMSVVFKKLTGESPGAYRDRLAGS</sequence>
<dbReference type="PANTHER" id="PTHR30146">
    <property type="entry name" value="LACI-RELATED TRANSCRIPTIONAL REPRESSOR"/>
    <property type="match status" value="1"/>
</dbReference>
<dbReference type="SMART" id="SM00342">
    <property type="entry name" value="HTH_ARAC"/>
    <property type="match status" value="1"/>
</dbReference>
<dbReference type="InterPro" id="IPR018060">
    <property type="entry name" value="HTH_AraC"/>
</dbReference>
<dbReference type="PANTHER" id="PTHR30146:SF24">
    <property type="entry name" value="XYLOSE OPERON REGULATORY PROTEIN"/>
    <property type="match status" value="1"/>
</dbReference>
<comment type="caution">
    <text evidence="5">The sequence shown here is derived from an EMBL/GenBank/DDBJ whole genome shotgun (WGS) entry which is preliminary data.</text>
</comment>
<evidence type="ECO:0000256" key="3">
    <source>
        <dbReference type="ARBA" id="ARBA00023163"/>
    </source>
</evidence>
<accession>A0A934RUD2</accession>
<dbReference type="SUPFAM" id="SSF53822">
    <property type="entry name" value="Periplasmic binding protein-like I"/>
    <property type="match status" value="1"/>
</dbReference>
<evidence type="ECO:0000313" key="6">
    <source>
        <dbReference type="Proteomes" id="UP000617628"/>
    </source>
</evidence>
<feature type="domain" description="HTH araC/xylS-type" evidence="4">
    <location>
        <begin position="292"/>
        <end position="390"/>
    </location>
</feature>
<dbReference type="Gene3D" id="1.10.10.60">
    <property type="entry name" value="Homeodomain-like"/>
    <property type="match status" value="1"/>
</dbReference>
<dbReference type="AlphaFoldDB" id="A0A934RUD2"/>
<evidence type="ECO:0000256" key="1">
    <source>
        <dbReference type="ARBA" id="ARBA00023015"/>
    </source>
</evidence>
<gene>
    <name evidence="5" type="ORF">JIN87_13030</name>
</gene>
<dbReference type="GO" id="GO:0003700">
    <property type="term" value="F:DNA-binding transcription factor activity"/>
    <property type="evidence" value="ECO:0007669"/>
    <property type="project" value="InterPro"/>
</dbReference>
<proteinExistence type="predicted"/>
<dbReference type="EMBL" id="JAENIL010000022">
    <property type="protein sequence ID" value="MBK1877795.1"/>
    <property type="molecule type" value="Genomic_DNA"/>
</dbReference>
<keyword evidence="1" id="KW-0805">Transcription regulation</keyword>
<evidence type="ECO:0000259" key="4">
    <source>
        <dbReference type="PROSITE" id="PS01124"/>
    </source>
</evidence>
<dbReference type="Proteomes" id="UP000617628">
    <property type="component" value="Unassembled WGS sequence"/>
</dbReference>
<organism evidence="5 6">
    <name type="scientific">Pelagicoccus mobilis</name>
    <dbReference type="NCBI Taxonomy" id="415221"/>
    <lineage>
        <taxon>Bacteria</taxon>
        <taxon>Pseudomonadati</taxon>
        <taxon>Verrucomicrobiota</taxon>
        <taxon>Opitutia</taxon>
        <taxon>Puniceicoccales</taxon>
        <taxon>Pelagicoccaceae</taxon>
        <taxon>Pelagicoccus</taxon>
    </lineage>
</organism>
<reference evidence="5" key="1">
    <citation type="submission" date="2021-01" db="EMBL/GenBank/DDBJ databases">
        <title>Modified the classification status of verrucomicrobia.</title>
        <authorList>
            <person name="Feng X."/>
        </authorList>
    </citation>
    <scope>NUCLEOTIDE SEQUENCE</scope>
    <source>
        <strain evidence="5">KCTC 13126</strain>
    </source>
</reference>
<dbReference type="RefSeq" id="WP_200356009.1">
    <property type="nucleotide sequence ID" value="NZ_JAENIL010000022.1"/>
</dbReference>